<feature type="chain" id="PRO_5038801217" description="Secreted protein" evidence="2">
    <location>
        <begin position="21"/>
        <end position="130"/>
    </location>
</feature>
<evidence type="ECO:0000256" key="2">
    <source>
        <dbReference type="SAM" id="SignalP"/>
    </source>
</evidence>
<accession>A0A9D4KGH9</accession>
<evidence type="ECO:0008006" key="5">
    <source>
        <dbReference type="Google" id="ProtNLM"/>
    </source>
</evidence>
<protein>
    <recommendedName>
        <fullName evidence="5">Secreted protein</fullName>
    </recommendedName>
</protein>
<feature type="compositionally biased region" description="Basic residues" evidence="1">
    <location>
        <begin position="43"/>
        <end position="54"/>
    </location>
</feature>
<evidence type="ECO:0000256" key="1">
    <source>
        <dbReference type="SAM" id="MobiDB-lite"/>
    </source>
</evidence>
<reference evidence="3" key="1">
    <citation type="journal article" date="2019" name="bioRxiv">
        <title>The Genome of the Zebra Mussel, Dreissena polymorpha: A Resource for Invasive Species Research.</title>
        <authorList>
            <person name="McCartney M.A."/>
            <person name="Auch B."/>
            <person name="Kono T."/>
            <person name="Mallez S."/>
            <person name="Zhang Y."/>
            <person name="Obille A."/>
            <person name="Becker A."/>
            <person name="Abrahante J.E."/>
            <person name="Garbe J."/>
            <person name="Badalamenti J.P."/>
            <person name="Herman A."/>
            <person name="Mangelson H."/>
            <person name="Liachko I."/>
            <person name="Sullivan S."/>
            <person name="Sone E.D."/>
            <person name="Koren S."/>
            <person name="Silverstein K.A.T."/>
            <person name="Beckman K.B."/>
            <person name="Gohl D.M."/>
        </authorList>
    </citation>
    <scope>NUCLEOTIDE SEQUENCE</scope>
    <source>
        <strain evidence="3">Duluth1</strain>
        <tissue evidence="3">Whole animal</tissue>
    </source>
</reference>
<evidence type="ECO:0000313" key="4">
    <source>
        <dbReference type="Proteomes" id="UP000828390"/>
    </source>
</evidence>
<organism evidence="3 4">
    <name type="scientific">Dreissena polymorpha</name>
    <name type="common">Zebra mussel</name>
    <name type="synonym">Mytilus polymorpha</name>
    <dbReference type="NCBI Taxonomy" id="45954"/>
    <lineage>
        <taxon>Eukaryota</taxon>
        <taxon>Metazoa</taxon>
        <taxon>Spiralia</taxon>
        <taxon>Lophotrochozoa</taxon>
        <taxon>Mollusca</taxon>
        <taxon>Bivalvia</taxon>
        <taxon>Autobranchia</taxon>
        <taxon>Heteroconchia</taxon>
        <taxon>Euheterodonta</taxon>
        <taxon>Imparidentia</taxon>
        <taxon>Neoheterodontei</taxon>
        <taxon>Myida</taxon>
        <taxon>Dreissenoidea</taxon>
        <taxon>Dreissenidae</taxon>
        <taxon>Dreissena</taxon>
    </lineage>
</organism>
<dbReference type="Proteomes" id="UP000828390">
    <property type="component" value="Unassembled WGS sequence"/>
</dbReference>
<sequence length="130" mass="15163">MINGLFFFFFVVETLIIVNELPPLIQQDRHRTGSTSLSSSWSRHARKRSRQRSRRRYSMRPYYSVAEQDLGIAGIRDVATPFVSVHVPTGHIDSSHVIPFRNIMSPFHVCWFPYGIHTCCSHRALFVYEH</sequence>
<comment type="caution">
    <text evidence="3">The sequence shown here is derived from an EMBL/GenBank/DDBJ whole genome shotgun (WGS) entry which is preliminary data.</text>
</comment>
<name>A0A9D4KGH9_DREPO</name>
<feature type="signal peptide" evidence="2">
    <location>
        <begin position="1"/>
        <end position="20"/>
    </location>
</feature>
<reference evidence="3" key="2">
    <citation type="submission" date="2020-11" db="EMBL/GenBank/DDBJ databases">
        <authorList>
            <person name="McCartney M.A."/>
            <person name="Auch B."/>
            <person name="Kono T."/>
            <person name="Mallez S."/>
            <person name="Becker A."/>
            <person name="Gohl D.M."/>
            <person name="Silverstein K.A.T."/>
            <person name="Koren S."/>
            <person name="Bechman K.B."/>
            <person name="Herman A."/>
            <person name="Abrahante J.E."/>
            <person name="Garbe J."/>
        </authorList>
    </citation>
    <scope>NUCLEOTIDE SEQUENCE</scope>
    <source>
        <strain evidence="3">Duluth1</strain>
        <tissue evidence="3">Whole animal</tissue>
    </source>
</reference>
<keyword evidence="4" id="KW-1185">Reference proteome</keyword>
<feature type="region of interest" description="Disordered" evidence="1">
    <location>
        <begin position="30"/>
        <end position="54"/>
    </location>
</feature>
<gene>
    <name evidence="3" type="ORF">DPMN_112651</name>
</gene>
<dbReference type="AlphaFoldDB" id="A0A9D4KGH9"/>
<proteinExistence type="predicted"/>
<dbReference type="EMBL" id="JAIWYP010000004">
    <property type="protein sequence ID" value="KAH3839226.1"/>
    <property type="molecule type" value="Genomic_DNA"/>
</dbReference>
<evidence type="ECO:0000313" key="3">
    <source>
        <dbReference type="EMBL" id="KAH3839226.1"/>
    </source>
</evidence>
<keyword evidence="2" id="KW-0732">Signal</keyword>